<keyword evidence="6" id="KW-0297">G-protein coupled receptor</keyword>
<accession>A0A6J3C0P6</accession>
<keyword evidence="5 11" id="KW-1133">Transmembrane helix</keyword>
<keyword evidence="9" id="KW-0807">Transducer</keyword>
<feature type="domain" description="G-protein coupled receptors family 2 profile 2" evidence="13">
    <location>
        <begin position="198"/>
        <end position="465"/>
    </location>
</feature>
<keyword evidence="7 11" id="KW-0472">Membrane</keyword>
<feature type="compositionally biased region" description="Basic and acidic residues" evidence="10">
    <location>
        <begin position="501"/>
        <end position="518"/>
    </location>
</feature>
<comment type="subcellular location">
    <subcellularLocation>
        <location evidence="1">Endomembrane system</location>
        <topology evidence="1">Multi-pass membrane protein</topology>
    </subcellularLocation>
</comment>
<feature type="chain" id="PRO_5046376836" evidence="12">
    <location>
        <begin position="21"/>
        <end position="518"/>
    </location>
</feature>
<keyword evidence="14" id="KW-1185">Reference proteome</keyword>
<feature type="transmembrane region" description="Helical" evidence="11">
    <location>
        <begin position="415"/>
        <end position="435"/>
    </location>
</feature>
<dbReference type="GeneID" id="113514620"/>
<dbReference type="InterPro" id="IPR023311">
    <property type="entry name" value="Methusela_ecto_dom_2"/>
</dbReference>
<evidence type="ECO:0000259" key="13">
    <source>
        <dbReference type="PROSITE" id="PS50261"/>
    </source>
</evidence>
<feature type="transmembrane region" description="Helical" evidence="11">
    <location>
        <begin position="234"/>
        <end position="251"/>
    </location>
</feature>
<dbReference type="InterPro" id="IPR017981">
    <property type="entry name" value="GPCR_2-like_7TM"/>
</dbReference>
<evidence type="ECO:0000313" key="14">
    <source>
        <dbReference type="Proteomes" id="UP001652740"/>
    </source>
</evidence>
<dbReference type="InterPro" id="IPR010596">
    <property type="entry name" value="Methuselah_N_dom"/>
</dbReference>
<evidence type="ECO:0000256" key="4">
    <source>
        <dbReference type="ARBA" id="ARBA00022729"/>
    </source>
</evidence>
<evidence type="ECO:0000256" key="8">
    <source>
        <dbReference type="ARBA" id="ARBA00023170"/>
    </source>
</evidence>
<dbReference type="AlphaFoldDB" id="A0A6J3C0P6"/>
<evidence type="ECO:0000313" key="15">
    <source>
        <dbReference type="RefSeq" id="XP_031766232.2"/>
    </source>
</evidence>
<dbReference type="GO" id="GO:0008528">
    <property type="term" value="F:G protein-coupled peptide receptor activity"/>
    <property type="evidence" value="ECO:0007669"/>
    <property type="project" value="TreeGrafter"/>
</dbReference>
<dbReference type="InterPro" id="IPR000832">
    <property type="entry name" value="GPCR_2_secretin-like"/>
</dbReference>
<dbReference type="InParanoid" id="A0A6J3C0P6"/>
<dbReference type="Gene3D" id="2.170.180.11">
    <property type="entry name" value="Methuselah ectodomain, domain 2"/>
    <property type="match status" value="1"/>
</dbReference>
<proteinExistence type="inferred from homology"/>
<dbReference type="Gene3D" id="1.20.1070.10">
    <property type="entry name" value="Rhodopsin 7-helix transmembrane proteins"/>
    <property type="match status" value="1"/>
</dbReference>
<dbReference type="PROSITE" id="PS50261">
    <property type="entry name" value="G_PROTEIN_RECEP_F2_4"/>
    <property type="match status" value="1"/>
</dbReference>
<evidence type="ECO:0000256" key="9">
    <source>
        <dbReference type="ARBA" id="ARBA00023224"/>
    </source>
</evidence>
<feature type="transmembrane region" description="Helical" evidence="11">
    <location>
        <begin position="360"/>
        <end position="380"/>
    </location>
</feature>
<evidence type="ECO:0000256" key="1">
    <source>
        <dbReference type="ARBA" id="ARBA00004127"/>
    </source>
</evidence>
<evidence type="ECO:0000256" key="2">
    <source>
        <dbReference type="ARBA" id="ARBA00008979"/>
    </source>
</evidence>
<evidence type="ECO:0000256" key="3">
    <source>
        <dbReference type="ARBA" id="ARBA00022692"/>
    </source>
</evidence>
<feature type="transmembrane region" description="Helical" evidence="11">
    <location>
        <begin position="197"/>
        <end position="222"/>
    </location>
</feature>
<keyword evidence="8" id="KW-0675">Receptor</keyword>
<feature type="transmembrane region" description="Helical" evidence="11">
    <location>
        <begin position="441"/>
        <end position="463"/>
    </location>
</feature>
<dbReference type="CDD" id="cd15039">
    <property type="entry name" value="7tmB3_Methuselah-like"/>
    <property type="match status" value="1"/>
</dbReference>
<dbReference type="Pfam" id="PF06652">
    <property type="entry name" value="Methuselah_N"/>
    <property type="match status" value="1"/>
</dbReference>
<keyword evidence="4 12" id="KW-0732">Signal</keyword>
<dbReference type="Pfam" id="PF00002">
    <property type="entry name" value="7tm_2"/>
    <property type="match status" value="1"/>
</dbReference>
<gene>
    <name evidence="15" type="primary">LOC113514620</name>
</gene>
<dbReference type="SUPFAM" id="SSF63877">
    <property type="entry name" value="Methuselah ectodomain"/>
    <property type="match status" value="1"/>
</dbReference>
<feature type="compositionally biased region" description="Polar residues" evidence="10">
    <location>
        <begin position="491"/>
        <end position="500"/>
    </location>
</feature>
<protein>
    <submittedName>
        <fullName evidence="15">G-protein coupled receptor Mth2-like</fullName>
    </submittedName>
</protein>
<sequence>MVQLMLVIISAFSVISHVRCNPCSEVESIDITNGVLYDNGSIFHNGVEYKSGTWYQSDPSVRLGCPCIGRICLWKCCGANEMYQNKQCTESDLEVVNPFSPTVYKGREALDVSAHVHFFYMYSTLCDEKYLVDTSSSHEELFLQENGTLVEVVQGRPQWLNNQEYCIDMMMENSTETLRMVATVCYPEEPIIDDSKILYVGYAVGLLLSVPFLIATFVVYAFIPELRNLHGMCLMAYCSGLIVAYIFLAYLKIQSGQMRIAMTGCVIIAFIVYYAFQSSFFWLNVMCFDIWRTFSGYRGSSTSKRRETRRFTIYSAYAWGIPLLLTAVTIGMQYANLPPSVIKPGFGDRRCWFDNWLSELIYFFAPVLVLVVCNIVFFSVTAHRIRSIKQETSILKGSKSTSKDKMKNDKQRFSLYLKLFVVMGINWSVELISFAVGGSNLYWVIVDISNIMLGFFIFMIFVWKKKVRNLIVRRYRSIRGLPHIPTDSRKSGNMTSTAITEESRLSSDDPGVRLKDLH</sequence>
<evidence type="ECO:0000256" key="12">
    <source>
        <dbReference type="SAM" id="SignalP"/>
    </source>
</evidence>
<dbReference type="InterPro" id="IPR051384">
    <property type="entry name" value="Mth_GPCR"/>
</dbReference>
<feature type="signal peptide" evidence="12">
    <location>
        <begin position="1"/>
        <end position="20"/>
    </location>
</feature>
<dbReference type="Proteomes" id="UP001652740">
    <property type="component" value="Unplaced"/>
</dbReference>
<feature type="region of interest" description="Disordered" evidence="10">
    <location>
        <begin position="486"/>
        <end position="518"/>
    </location>
</feature>
<dbReference type="RefSeq" id="XP_031766232.2">
    <property type="nucleotide sequence ID" value="XM_031910372.2"/>
</dbReference>
<evidence type="ECO:0000256" key="6">
    <source>
        <dbReference type="ARBA" id="ARBA00023040"/>
    </source>
</evidence>
<evidence type="ECO:0000256" key="5">
    <source>
        <dbReference type="ARBA" id="ARBA00022989"/>
    </source>
</evidence>
<dbReference type="SUPFAM" id="SSF81321">
    <property type="entry name" value="Family A G protein-coupled receptor-like"/>
    <property type="match status" value="1"/>
</dbReference>
<name>A0A6J3C0P6_GALME</name>
<comment type="similarity">
    <text evidence="2">Belongs to the G-protein coupled receptor 2 family. Mth subfamily.</text>
</comment>
<dbReference type="KEGG" id="gmw:113514620"/>
<feature type="transmembrane region" description="Helical" evidence="11">
    <location>
        <begin position="311"/>
        <end position="335"/>
    </location>
</feature>
<evidence type="ECO:0000256" key="7">
    <source>
        <dbReference type="ARBA" id="ARBA00023136"/>
    </source>
</evidence>
<dbReference type="InterPro" id="IPR036272">
    <property type="entry name" value="Methuselah_N_sf"/>
</dbReference>
<evidence type="ECO:0000256" key="10">
    <source>
        <dbReference type="SAM" id="MobiDB-lite"/>
    </source>
</evidence>
<keyword evidence="3 11" id="KW-0812">Transmembrane</keyword>
<dbReference type="PANTHER" id="PTHR47154:SF2">
    <property type="entry name" value="G-PROTEIN COUPLED RECEPTOR MTH-RELATED"/>
    <property type="match status" value="1"/>
</dbReference>
<dbReference type="PANTHER" id="PTHR47154">
    <property type="entry name" value="G-PROTEIN COUPLED RECEPTOR MTH-RELATED"/>
    <property type="match status" value="1"/>
</dbReference>
<dbReference type="GO" id="GO:0005886">
    <property type="term" value="C:plasma membrane"/>
    <property type="evidence" value="ECO:0007669"/>
    <property type="project" value="TreeGrafter"/>
</dbReference>
<reference evidence="15" key="1">
    <citation type="submission" date="2025-08" db="UniProtKB">
        <authorList>
            <consortium name="RefSeq"/>
        </authorList>
    </citation>
    <scope>IDENTIFICATION</scope>
    <source>
        <tissue evidence="15">Whole larvae</tissue>
    </source>
</reference>
<organism evidence="14 15">
    <name type="scientific">Galleria mellonella</name>
    <name type="common">Greater wax moth</name>
    <dbReference type="NCBI Taxonomy" id="7137"/>
    <lineage>
        <taxon>Eukaryota</taxon>
        <taxon>Metazoa</taxon>
        <taxon>Ecdysozoa</taxon>
        <taxon>Arthropoda</taxon>
        <taxon>Hexapoda</taxon>
        <taxon>Insecta</taxon>
        <taxon>Pterygota</taxon>
        <taxon>Neoptera</taxon>
        <taxon>Endopterygota</taxon>
        <taxon>Lepidoptera</taxon>
        <taxon>Glossata</taxon>
        <taxon>Ditrysia</taxon>
        <taxon>Pyraloidea</taxon>
        <taxon>Pyralidae</taxon>
        <taxon>Galleriinae</taxon>
        <taxon>Galleria</taxon>
    </lineage>
</organism>
<evidence type="ECO:0000256" key="11">
    <source>
        <dbReference type="SAM" id="Phobius"/>
    </source>
</evidence>